<feature type="chain" id="PRO_5007567688" description="Secreted protein" evidence="2">
    <location>
        <begin position="34"/>
        <end position="527"/>
    </location>
</feature>
<dbReference type="InterPro" id="IPR006311">
    <property type="entry name" value="TAT_signal"/>
</dbReference>
<dbReference type="PROSITE" id="PS51318">
    <property type="entry name" value="TAT"/>
    <property type="match status" value="1"/>
</dbReference>
<reference evidence="3 4" key="1">
    <citation type="submission" date="2014-02" db="EMBL/GenBank/DDBJ databases">
        <title>The small core and large imbalanced accessory genome model reveals a collaborative survival strategy of Sorangium cellulosum strains in nature.</title>
        <authorList>
            <person name="Han K."/>
            <person name="Peng R."/>
            <person name="Blom J."/>
            <person name="Li Y.-Z."/>
        </authorList>
    </citation>
    <scope>NUCLEOTIDE SEQUENCE [LARGE SCALE GENOMIC DNA]</scope>
    <source>
        <strain evidence="3 4">So0149</strain>
    </source>
</reference>
<evidence type="ECO:0008006" key="5">
    <source>
        <dbReference type="Google" id="ProtNLM"/>
    </source>
</evidence>
<name>A0A150RAB2_SORCE</name>
<accession>A0A150RAB2</accession>
<protein>
    <recommendedName>
        <fullName evidence="5">Secreted protein</fullName>
    </recommendedName>
</protein>
<comment type="caution">
    <text evidence="3">The sequence shown here is derived from an EMBL/GenBank/DDBJ whole genome shotgun (WGS) entry which is preliminary data.</text>
</comment>
<dbReference type="Proteomes" id="UP000075515">
    <property type="component" value="Unassembled WGS sequence"/>
</dbReference>
<evidence type="ECO:0000313" key="3">
    <source>
        <dbReference type="EMBL" id="KYF77081.1"/>
    </source>
</evidence>
<gene>
    <name evidence="3" type="ORF">BE18_49930</name>
</gene>
<organism evidence="3 4">
    <name type="scientific">Sorangium cellulosum</name>
    <name type="common">Polyangium cellulosum</name>
    <dbReference type="NCBI Taxonomy" id="56"/>
    <lineage>
        <taxon>Bacteria</taxon>
        <taxon>Pseudomonadati</taxon>
        <taxon>Myxococcota</taxon>
        <taxon>Polyangia</taxon>
        <taxon>Polyangiales</taxon>
        <taxon>Polyangiaceae</taxon>
        <taxon>Sorangium</taxon>
    </lineage>
</organism>
<feature type="region of interest" description="Disordered" evidence="1">
    <location>
        <begin position="282"/>
        <end position="321"/>
    </location>
</feature>
<dbReference type="InterPro" id="IPR011447">
    <property type="entry name" value="DUF1552"/>
</dbReference>
<dbReference type="EMBL" id="JEMC01003964">
    <property type="protein sequence ID" value="KYF77081.1"/>
    <property type="molecule type" value="Genomic_DNA"/>
</dbReference>
<evidence type="ECO:0000256" key="1">
    <source>
        <dbReference type="SAM" id="MobiDB-lite"/>
    </source>
</evidence>
<dbReference type="AlphaFoldDB" id="A0A150RAB2"/>
<feature type="signal peptide" evidence="2">
    <location>
        <begin position="1"/>
        <end position="33"/>
    </location>
</feature>
<keyword evidence="2" id="KW-0732">Signal</keyword>
<proteinExistence type="predicted"/>
<dbReference type="Pfam" id="PF07586">
    <property type="entry name" value="HXXSHH"/>
    <property type="match status" value="1"/>
</dbReference>
<evidence type="ECO:0000256" key="2">
    <source>
        <dbReference type="SAM" id="SignalP"/>
    </source>
</evidence>
<evidence type="ECO:0000313" key="4">
    <source>
        <dbReference type="Proteomes" id="UP000075515"/>
    </source>
</evidence>
<sequence>MKRLMTRRNLLRGAGVCLALPFLESLAPRRARAGEPGTPKRFVLCTFPNGAPHHWWETAPAFGKTLKGADFKLPRVLEHFAPVKSKMLMISRLGNYTWSKEQNPFIEPSHSRCAAALSTCVDADQLGRAAGQDLGEWVGNGVSVDQLIVQKAGPEQATRIPSLQTGLGVKPGFFDGRSYAYNQAVSWKGPREPLKRSVNPKAVFDALVAAGAAPAAPVPGQTDEQARIEAERRAATEKSVIDAVLADANSLMNRVGSDDRKIVQQYLDSLRAIEKNVTRVQSTMTPGQGSLGCSPIREPGVVPEPPGQQEGLNENDSTEAGEYKHDDHANVMIDLIVMAIQCDVTRVVTHMLDDARSEFEYRCIPADVRAKVGLEYREGSSLHYHSCQHGPGNLGSTNEGGRYAVVEESNLDFAAINCWLGQKTAQLAQRLDAIPEGDGTVLDHCVMMYMSEMRTHDHDAYDLPIVLLGGDGVFLNDAHVAYDALGNDRQLRDLWFTVMNQYYGLGVASFGDDLRGEPNRLLEEILR</sequence>